<name>A0ABT8HPB0_MYCAO</name>
<evidence type="ECO:0000313" key="4">
    <source>
        <dbReference type="Proteomes" id="UP001172687"/>
    </source>
</evidence>
<sequence>MPATIVVACTHVNGGPLATDLAAATSIFVDGSKPILGGREDGVPFFRMADSFKGGYSGPEYVENFVIYPRSLGALTGWGDPTYDDSEDEGTAHTVDAVRKAKRDPAFQPGDPVHIVGYSQGAGAASAAIPELEADEFDGDNLQFVLANNPSRNDGGILTRFPEGTYLPIIGVSFGEGVTTSDPDTDVVQVTKQYDGVADAPDYVLNVVADVNAVLGFTYLHSGYYRDVERIDPETLDPEDPPAGMLVSTNAAGTVTDVVLEAPEGELPLTMPLRQLGVPADVVVAFDPFLRSVIETGYERPTGSGAYPDEPQPFRLAPPPDRWQSDAESVAEGLAETKRRLAALREADTGVGEDTDDDAGSAEPGSEDDGRHDSSPLPLEDDEADATRNPSSPKDDKTDATRSINEMQGVSQPSNRVGQNQTSRTSALSPAADDGAGIPPTESAERPDEDAQRSPQSQSLRRTDTEPEAKDDGPQREHSSPSGHRYDADRPADTAASS</sequence>
<feature type="compositionally biased region" description="Basic and acidic residues" evidence="1">
    <location>
        <begin position="461"/>
        <end position="492"/>
    </location>
</feature>
<dbReference type="SUPFAM" id="SSF53474">
    <property type="entry name" value="alpha/beta-Hydrolases"/>
    <property type="match status" value="1"/>
</dbReference>
<evidence type="ECO:0000259" key="2">
    <source>
        <dbReference type="Pfam" id="PF08237"/>
    </source>
</evidence>
<dbReference type="RefSeq" id="WP_208673653.1">
    <property type="nucleotide sequence ID" value="NZ_CP070380.1"/>
</dbReference>
<dbReference type="EMBL" id="JAUHTC010000101">
    <property type="protein sequence ID" value="MDN4522579.1"/>
    <property type="molecule type" value="Genomic_DNA"/>
</dbReference>
<feature type="compositionally biased region" description="Acidic residues" evidence="1">
    <location>
        <begin position="351"/>
        <end position="360"/>
    </location>
</feature>
<keyword evidence="4" id="KW-1185">Reference proteome</keyword>
<feature type="region of interest" description="Disordered" evidence="1">
    <location>
        <begin position="345"/>
        <end position="498"/>
    </location>
</feature>
<dbReference type="Gene3D" id="3.40.50.1820">
    <property type="entry name" value="alpha/beta hydrolase"/>
    <property type="match status" value="1"/>
</dbReference>
<comment type="caution">
    <text evidence="3">The sequence shown here is derived from an EMBL/GenBank/DDBJ whole genome shotgun (WGS) entry which is preliminary data.</text>
</comment>
<evidence type="ECO:0000256" key="1">
    <source>
        <dbReference type="SAM" id="MobiDB-lite"/>
    </source>
</evidence>
<feature type="compositionally biased region" description="Polar residues" evidence="1">
    <location>
        <begin position="401"/>
        <end position="428"/>
    </location>
</feature>
<dbReference type="InterPro" id="IPR013228">
    <property type="entry name" value="PE-PPE_C"/>
</dbReference>
<organism evidence="3 4">
    <name type="scientific">Mycolicibacterium austroafricanum</name>
    <name type="common">Mycobacterium austroafricanum</name>
    <dbReference type="NCBI Taxonomy" id="39687"/>
    <lineage>
        <taxon>Bacteria</taxon>
        <taxon>Bacillati</taxon>
        <taxon>Actinomycetota</taxon>
        <taxon>Actinomycetes</taxon>
        <taxon>Mycobacteriales</taxon>
        <taxon>Mycobacteriaceae</taxon>
        <taxon>Mycolicibacterium</taxon>
    </lineage>
</organism>
<evidence type="ECO:0000313" key="3">
    <source>
        <dbReference type="EMBL" id="MDN4522579.1"/>
    </source>
</evidence>
<feature type="compositionally biased region" description="Basic and acidic residues" evidence="1">
    <location>
        <begin position="443"/>
        <end position="452"/>
    </location>
</feature>
<dbReference type="Pfam" id="PF08237">
    <property type="entry name" value="PE-PPE"/>
    <property type="match status" value="1"/>
</dbReference>
<reference evidence="3" key="1">
    <citation type="submission" date="2023-07" db="EMBL/GenBank/DDBJ databases">
        <title>Degradation of tert-butanol by M. austroafricanum TBA100.</title>
        <authorList>
            <person name="Helbich S."/>
            <person name="Vainshtein Y."/>
        </authorList>
    </citation>
    <scope>NUCLEOTIDE SEQUENCE</scope>
    <source>
        <strain evidence="3">TBA100</strain>
    </source>
</reference>
<protein>
    <submittedName>
        <fullName evidence="3">PE-PPE domain-containing protein</fullName>
    </submittedName>
</protein>
<feature type="region of interest" description="Disordered" evidence="1">
    <location>
        <begin position="299"/>
        <end position="332"/>
    </location>
</feature>
<gene>
    <name evidence="3" type="ORF">QYF68_32845</name>
</gene>
<accession>A0ABT8HPB0</accession>
<dbReference type="Proteomes" id="UP001172687">
    <property type="component" value="Unassembled WGS sequence"/>
</dbReference>
<dbReference type="InterPro" id="IPR029058">
    <property type="entry name" value="AB_hydrolase_fold"/>
</dbReference>
<feature type="domain" description="PE-PPE" evidence="2">
    <location>
        <begin position="59"/>
        <end position="298"/>
    </location>
</feature>
<proteinExistence type="predicted"/>